<protein>
    <recommendedName>
        <fullName evidence="4">Protein kinase domain-containing protein</fullName>
    </recommendedName>
</protein>
<organism evidence="5 6">
    <name type="scientific">Mycosarcoma maydis</name>
    <name type="common">Corn smut fungus</name>
    <name type="synonym">Ustilago maydis</name>
    <dbReference type="NCBI Taxonomy" id="5270"/>
    <lineage>
        <taxon>Eukaryota</taxon>
        <taxon>Fungi</taxon>
        <taxon>Dikarya</taxon>
        <taxon>Basidiomycota</taxon>
        <taxon>Ustilaginomycotina</taxon>
        <taxon>Ustilaginomycetes</taxon>
        <taxon>Ustilaginales</taxon>
        <taxon>Ustilaginaceae</taxon>
        <taxon>Mycosarcoma</taxon>
    </lineage>
</organism>
<dbReference type="STRING" id="237631.A0A0D1BVY6"/>
<dbReference type="Gene3D" id="1.10.510.10">
    <property type="entry name" value="Transferase(Phosphotransferase) domain 1"/>
    <property type="match status" value="1"/>
</dbReference>
<dbReference type="KEGG" id="uma:UMAG_11799"/>
<dbReference type="Pfam" id="PF00069">
    <property type="entry name" value="Pkinase"/>
    <property type="match status" value="1"/>
</dbReference>
<dbReference type="InterPro" id="IPR000719">
    <property type="entry name" value="Prot_kinase_dom"/>
</dbReference>
<keyword evidence="2" id="KW-0547">Nucleotide-binding</keyword>
<dbReference type="GO" id="GO:0005737">
    <property type="term" value="C:cytoplasm"/>
    <property type="evidence" value="ECO:0000318"/>
    <property type="project" value="GO_Central"/>
</dbReference>
<dbReference type="EMBL" id="CM003159">
    <property type="protein sequence ID" value="KIS66177.1"/>
    <property type="molecule type" value="Genomic_DNA"/>
</dbReference>
<dbReference type="PROSITE" id="PS00108">
    <property type="entry name" value="PROTEIN_KINASE_ST"/>
    <property type="match status" value="1"/>
</dbReference>
<dbReference type="Proteomes" id="UP000000561">
    <property type="component" value="Chromosome 20"/>
</dbReference>
<dbReference type="eggNOG" id="KOG0658">
    <property type="taxonomic scope" value="Eukaryota"/>
</dbReference>
<dbReference type="GO" id="GO:0005634">
    <property type="term" value="C:nucleus"/>
    <property type="evidence" value="ECO:0000318"/>
    <property type="project" value="GO_Central"/>
</dbReference>
<evidence type="ECO:0000313" key="6">
    <source>
        <dbReference type="Proteomes" id="UP000000561"/>
    </source>
</evidence>
<dbReference type="GeneID" id="23567641"/>
<dbReference type="RefSeq" id="XP_011392343.1">
    <property type="nucleotide sequence ID" value="XM_011394041.1"/>
</dbReference>
<reference evidence="5 6" key="1">
    <citation type="journal article" date="2006" name="Nature">
        <title>Insights from the genome of the biotrophic fungal plant pathogen Ustilago maydis.</title>
        <authorList>
            <person name="Kamper J."/>
            <person name="Kahmann R."/>
            <person name="Bolker M."/>
            <person name="Ma L.J."/>
            <person name="Brefort T."/>
            <person name="Saville B.J."/>
            <person name="Banuett F."/>
            <person name="Kronstad J.W."/>
            <person name="Gold S.E."/>
            <person name="Muller O."/>
            <person name="Perlin M.H."/>
            <person name="Wosten H.A."/>
            <person name="de Vries R."/>
            <person name="Ruiz-Herrera J."/>
            <person name="Reynaga-Pena C.G."/>
            <person name="Snetselaar K."/>
            <person name="McCann M."/>
            <person name="Perez-Martin J."/>
            <person name="Feldbrugge M."/>
            <person name="Basse C.W."/>
            <person name="Steinberg G."/>
            <person name="Ibeas J.I."/>
            <person name="Holloman W."/>
            <person name="Guzman P."/>
            <person name="Farman M."/>
            <person name="Stajich J.E."/>
            <person name="Sentandreu R."/>
            <person name="Gonzalez-Prieto J.M."/>
            <person name="Kennell J.C."/>
            <person name="Molina L."/>
            <person name="Schirawski J."/>
            <person name="Mendoza-Mendoza A."/>
            <person name="Greilinger D."/>
            <person name="Munch K."/>
            <person name="Rossel N."/>
            <person name="Scherer M."/>
            <person name="Vranes M."/>
            <person name="Ladendorf O."/>
            <person name="Vincon V."/>
            <person name="Fuchs U."/>
            <person name="Sandrock B."/>
            <person name="Meng S."/>
            <person name="Ho E.C."/>
            <person name="Cahill M.J."/>
            <person name="Boyce K.J."/>
            <person name="Klose J."/>
            <person name="Klosterman S.J."/>
            <person name="Deelstra H.J."/>
            <person name="Ortiz-Castellanos L."/>
            <person name="Li W."/>
            <person name="Sanchez-Alonso P."/>
            <person name="Schreier P.H."/>
            <person name="Hauser-Hahn I."/>
            <person name="Vaupel M."/>
            <person name="Koopmann E."/>
            <person name="Friedrich G."/>
            <person name="Voss H."/>
            <person name="Schluter T."/>
            <person name="Margolis J."/>
            <person name="Platt D."/>
            <person name="Swimmer C."/>
            <person name="Gnirke A."/>
            <person name="Chen F."/>
            <person name="Vysotskaia V."/>
            <person name="Mannhaupt G."/>
            <person name="Guldener U."/>
            <person name="Munsterkotter M."/>
            <person name="Haase D."/>
            <person name="Oesterheld M."/>
            <person name="Mewes H.W."/>
            <person name="Mauceli E.W."/>
            <person name="DeCaprio D."/>
            <person name="Wade C.M."/>
            <person name="Butler J."/>
            <person name="Young S."/>
            <person name="Jaffe D.B."/>
            <person name="Calvo S."/>
            <person name="Nusbaum C."/>
            <person name="Galagan J."/>
            <person name="Birren B.W."/>
        </authorList>
    </citation>
    <scope>NUCLEOTIDE SEQUENCE [LARGE SCALE GENOMIC DNA]</scope>
    <source>
        <strain evidence="6">DSM 14603 / FGSC 9021 / UM521</strain>
    </source>
</reference>
<evidence type="ECO:0000256" key="2">
    <source>
        <dbReference type="ARBA" id="ARBA00022741"/>
    </source>
</evidence>
<dbReference type="GO" id="GO:0005524">
    <property type="term" value="F:ATP binding"/>
    <property type="evidence" value="ECO:0007669"/>
    <property type="project" value="UniProtKB-KW"/>
</dbReference>
<evidence type="ECO:0000256" key="3">
    <source>
        <dbReference type="ARBA" id="ARBA00022840"/>
    </source>
</evidence>
<dbReference type="GO" id="GO:0035556">
    <property type="term" value="P:intracellular signal transduction"/>
    <property type="evidence" value="ECO:0000318"/>
    <property type="project" value="GO_Central"/>
</dbReference>
<evidence type="ECO:0000313" key="5">
    <source>
        <dbReference type="EMBL" id="KIS66177.1"/>
    </source>
</evidence>
<gene>
    <name evidence="5" type="ORF">UMAG_11799</name>
</gene>
<keyword evidence="6" id="KW-1185">Reference proteome</keyword>
<dbReference type="InterPro" id="IPR050108">
    <property type="entry name" value="CDK"/>
</dbReference>
<sequence>MALLESFDDALAATASKRSTTSPPALRVVGGNLCSTAIEWHSVQSNLTPHSHGLVSSVYRCSLSPCATWPFDHAASSSTQADSTLCRAASSADGLPGWVCIKRVEPDTQPRPHSVSREVALLSSLSHPNVAPLLAAILDESDPFGSVIDLVLPLYAATLEEVLAEPSLVPSLTVLSDTGEQVRAAKSIAHLWSDSVSSFIKDVSKQLLNGVAFLHVNAIAHRDIKPSNILLSHNGVVKIIDLATAYTTRRLRDPISTEPEGWVEGERANQMVCQVGTREFRAPELLFSPVGGYDAFAVDVWALGVTLAHFFTALTALGSSSHAIDMPCLDVEQQDERLPWQKAFESATALPSPTGSSSSSLFWEEEAPIAHHNLPRTASAYSRTPLFTPDKGDIGLAASIFHLLGLPTDVKDWPEAEHFQPPLHRLPFAATSGHGLLTAMPLFNAEPALTNLVHQVILPAITLSASKRPKASELVDALQP</sequence>
<feature type="domain" description="Protein kinase" evidence="4">
    <location>
        <begin position="44"/>
        <end position="480"/>
    </location>
</feature>
<keyword evidence="3" id="KW-0067">ATP-binding</keyword>
<evidence type="ECO:0000259" key="4">
    <source>
        <dbReference type="PROSITE" id="PS50011"/>
    </source>
</evidence>
<dbReference type="SMART" id="SM00220">
    <property type="entry name" value="S_TKc"/>
    <property type="match status" value="1"/>
</dbReference>
<dbReference type="VEuPathDB" id="FungiDB:UMAG_11799"/>
<dbReference type="GO" id="GO:0004674">
    <property type="term" value="F:protein serine/threonine kinase activity"/>
    <property type="evidence" value="ECO:0000318"/>
    <property type="project" value="GO_Central"/>
</dbReference>
<dbReference type="PANTHER" id="PTHR24056">
    <property type="entry name" value="CELL DIVISION PROTEIN KINASE"/>
    <property type="match status" value="1"/>
</dbReference>
<dbReference type="CDD" id="cd00180">
    <property type="entry name" value="PKc"/>
    <property type="match status" value="1"/>
</dbReference>
<evidence type="ECO:0000256" key="1">
    <source>
        <dbReference type="ARBA" id="ARBA00006485"/>
    </source>
</evidence>
<dbReference type="InterPro" id="IPR011009">
    <property type="entry name" value="Kinase-like_dom_sf"/>
</dbReference>
<dbReference type="InParanoid" id="A0A0D1BVY6"/>
<dbReference type="OrthoDB" id="4062651at2759"/>
<proteinExistence type="inferred from homology"/>
<dbReference type="AlphaFoldDB" id="A0A0D1BVY6"/>
<dbReference type="SUPFAM" id="SSF56112">
    <property type="entry name" value="Protein kinase-like (PK-like)"/>
    <property type="match status" value="1"/>
</dbReference>
<dbReference type="GO" id="GO:0000750">
    <property type="term" value="P:pheromone-dependent signal transduction involved in conjugation with cellular fusion"/>
    <property type="evidence" value="ECO:0000318"/>
    <property type="project" value="GO_Central"/>
</dbReference>
<dbReference type="InterPro" id="IPR008271">
    <property type="entry name" value="Ser/Thr_kinase_AS"/>
</dbReference>
<accession>A0A0D1BVY6</accession>
<comment type="similarity">
    <text evidence="1">Belongs to the protein kinase superfamily. CMGC Ser/Thr protein kinase family. CDC2/CDKX subfamily.</text>
</comment>
<dbReference type="PROSITE" id="PS50011">
    <property type="entry name" value="PROTEIN_KINASE_DOM"/>
    <property type="match status" value="1"/>
</dbReference>
<name>A0A0D1BVY6_MYCMD</name>